<dbReference type="Pfam" id="PF00975">
    <property type="entry name" value="Thioesterase"/>
    <property type="match status" value="1"/>
</dbReference>
<dbReference type="SMART" id="SM00824">
    <property type="entry name" value="PKS_TE"/>
    <property type="match status" value="1"/>
</dbReference>
<dbReference type="PROSITE" id="PS50075">
    <property type="entry name" value="CARRIER"/>
    <property type="match status" value="2"/>
</dbReference>
<dbReference type="InterPro" id="IPR020806">
    <property type="entry name" value="PKS_PP-bd"/>
</dbReference>
<proteinExistence type="predicted"/>
<dbReference type="Pfam" id="PF00501">
    <property type="entry name" value="AMP-binding"/>
    <property type="match status" value="2"/>
</dbReference>
<evidence type="ECO:0000313" key="6">
    <source>
        <dbReference type="EMBL" id="MFC3574135.1"/>
    </source>
</evidence>
<dbReference type="Pfam" id="PF00668">
    <property type="entry name" value="Condensation"/>
    <property type="match status" value="2"/>
</dbReference>
<dbReference type="InterPro" id="IPR009081">
    <property type="entry name" value="PP-bd_ACP"/>
</dbReference>
<dbReference type="Pfam" id="PF00550">
    <property type="entry name" value="PP-binding"/>
    <property type="match status" value="2"/>
</dbReference>
<keyword evidence="2" id="KW-0596">Phosphopantetheine</keyword>
<reference evidence="7" key="1">
    <citation type="journal article" date="2019" name="Int. J. Syst. Evol. Microbiol.">
        <title>The Global Catalogue of Microorganisms (GCM) 10K type strain sequencing project: providing services to taxonomists for standard genome sequencing and annotation.</title>
        <authorList>
            <consortium name="The Broad Institute Genomics Platform"/>
            <consortium name="The Broad Institute Genome Sequencing Center for Infectious Disease"/>
            <person name="Wu L."/>
            <person name="Ma J."/>
        </authorList>
    </citation>
    <scope>NUCLEOTIDE SEQUENCE [LARGE SCALE GENOMIC DNA]</scope>
    <source>
        <strain evidence="7">CGMCC 4.7035</strain>
    </source>
</reference>
<dbReference type="InterPro" id="IPR000873">
    <property type="entry name" value="AMP-dep_synth/lig_dom"/>
</dbReference>
<dbReference type="SUPFAM" id="SSF52777">
    <property type="entry name" value="CoA-dependent acyltransferases"/>
    <property type="match status" value="4"/>
</dbReference>
<dbReference type="PANTHER" id="PTHR45527">
    <property type="entry name" value="NONRIBOSOMAL PEPTIDE SYNTHETASE"/>
    <property type="match status" value="1"/>
</dbReference>
<dbReference type="InterPro" id="IPR029058">
    <property type="entry name" value="AB_hydrolase_fold"/>
</dbReference>
<keyword evidence="3" id="KW-0597">Phosphoprotein</keyword>
<name>A0ABV7SFQ2_9ACTN</name>
<dbReference type="Gene3D" id="3.30.300.30">
    <property type="match status" value="2"/>
</dbReference>
<dbReference type="InterPro" id="IPR036736">
    <property type="entry name" value="ACP-like_sf"/>
</dbReference>
<dbReference type="Gene3D" id="3.30.559.10">
    <property type="entry name" value="Chloramphenicol acetyltransferase-like domain"/>
    <property type="match status" value="3"/>
</dbReference>
<dbReference type="InterPro" id="IPR042099">
    <property type="entry name" value="ANL_N_sf"/>
</dbReference>
<feature type="domain" description="Carrier" evidence="5">
    <location>
        <begin position="923"/>
        <end position="997"/>
    </location>
</feature>
<keyword evidence="7" id="KW-1185">Reference proteome</keyword>
<comment type="caution">
    <text evidence="6">The sequence shown here is derived from an EMBL/GenBank/DDBJ whole genome shotgun (WGS) entry which is preliminary data.</text>
</comment>
<feature type="domain" description="Carrier" evidence="5">
    <location>
        <begin position="1992"/>
        <end position="2066"/>
    </location>
</feature>
<dbReference type="InterPro" id="IPR020802">
    <property type="entry name" value="TesA-like"/>
</dbReference>
<comment type="cofactor">
    <cofactor evidence="1">
        <name>pantetheine 4'-phosphate</name>
        <dbReference type="ChEBI" id="CHEBI:47942"/>
    </cofactor>
</comment>
<dbReference type="Gene3D" id="3.40.50.1820">
    <property type="entry name" value="alpha/beta hydrolase"/>
    <property type="match status" value="1"/>
</dbReference>
<dbReference type="InterPro" id="IPR010071">
    <property type="entry name" value="AA_adenyl_dom"/>
</dbReference>
<accession>A0ABV7SFQ2</accession>
<sequence length="2356" mass="246883">MSEDIAGYRTSPAQRHLHRLRSALRGADPFTVRIAATLPAGHEPDQLRKALLEQAAVHEALRTRVRAAGGAGVPVQVIADEPELDAPSAAGGTAALSLAATGLPGGSWRVELAADPAVADAATLVGLLGAALGAGAGPEEDPVQYADVAEWFQQLLEDPESAAARDRWRRLTAAAGAEPELPLGAGEASGFRPEDVCVVLDPAASRLVAERADELGCTEAALITAAWAVVVAGGAQELPVRLGVAVSGRCSAELRDAVGPYDRTVPVTVAVRCEEDAGTMVRAVDAALRQAAEDVDLFHWEAVSSAGAEAYCRYAAGYLDVSALSVDGTAADVAVTDVSDRYDLRLLAVRHASDRLELRLGHDTLRCEPYVAALLAARAASVLAALCAKDGTAVRDLPRSTAHDAELLALHGTGPEQPDSEETVLDLIRQHVLATPVAPAVVHRDGILDYAELDAAADALAGALRSAGCVPGSRVALCVDRGPLLPVAVLAVLRCGAAYIPLDRRNPAERLAESAADAGAAVLLADDNGRTVLADLLPGLPVVAPEAALAGGLGEAVAIAPDSTAYVIFTSGSTGRPKGVEVTHRNLAHSTRARLEVYGSDGDRTALLIPTVAFDSSVAVLFGTLCAGGCLVVPADDEAGDPTALARLAVEHRVTDLLCVPSLYRALLEEFAAGDSPELRRAVVAGEECTATLVERHHELLPGAALFNEYGPTEATVWCTVQRVAPSAGRVPIGRPTPGTRLYVLDAGGTQVPFGARGELYVGGPGVAAGYTGRPDLSAERFLPDPFSPAPGARVYRTGDLVRHRADGALEFLGRTDRQVKIRGFRVELEEIESRLAAQPGVVAAAVVDRADASGSVKLAAYAVLTAPATGESVGAALSRALPSHMVPSVTALPELPSLPNGKVDLAALRRLAPALAATEYVAPRDPVEQALAEVWQQVLDTERVGVQDNFFDLGGDSIRVVQVRTRARQRGLLVQVTDLLRYPTIEALAPLAATVPAESGERPGDTRPRLLPESVLQELPEEVEEALPLSALQAGMLFHTAYEHGEKLLYHDVTTLRLRSDLDPAAFEAAVGEVCRRHAMLRVGFDLAHPAGPLQLVHHEVPTPLRVADLRSETPARQRELVDADVERERTTPFVLERAPLVRFTVHLLAEGEFQLTLAVHHAVLDGWSVTVLLADLMDCYEHALDPSRPGPDAAPAASYARFLELELAALSGPDADWWERRTEDLPAARLGGSGLSDGAGERRTGAELPAETCDALRRVAARAGVPLKSALLAVHLKVLAAMTGRDDVVTGMVTNCRPEDEDGSDAMLGLFLNTLPLRTVLPRGNWLELLGHVFAEEREMLPHRWYPMSRIRRAGESGTLFEAAFNYVHFHRYGELATRRGLEVVEARFHGDTNLPLMTDFIQDPASGRIELSIAFDPSRYSLSFAEAMVARYLTALAALTTAPDLPHTAGDLLSAAEHARLADAGRGSRPDMPVQALVPRLAAALAEHRNRTAVETAGERLSYRELAHAARDFGAGARRALTGSRPGCGDEPTVALLLPRGTGLVTAAVGCLLAGVPFVVCDPAQGPERLRDMLADARAGLVVAAEPQRQAAALPPGVPCRTPQELGVDGGTGPDAEPRPGDLAYLVFTSGSSGRPKPVAVPHGALANRLDWSQRAYPLRPDDRVLALAAPVFDFAVWEMLAPLLSGASVITAPDLKESTAGLGALLRETGATVAHLVPSLIGGLLDEPGPADGSALRLLLVGGEAFPARLLEELRAALPCEVIHQYGPAEAAIDATFHRATASSAPAGGSGTVPIGRPIDNVVVHLLGDNLLPVPPGCAGELFIGGEATARGYHSQPGRTAGAFLPDPYAGMPGARMYRTGDLARLLPDGSLEFLGRTDDQIQVNGVRVEPGEIEAALLAGGLLAEAAVVARATDHGGTRLVAHVVPRDGVPFSADEVLAGLAGLPDALRPALAVAHAELPRTSSGKVDRLSLRTAELPEQPRGPRAAAATELEERLGALWSQVLGDPGLGVEDDFFALGGDSIAALQLVARARRDGIAMTARSLYANRTVRSLARSLAPARSSADGPRERSRGPALVALRGDGGGAPFFCVHASNGSATPYVPLAGALSRPRPFFGLDAEGLSPDGPELASVPALAAHYLAQVRAEQPQGRPYLLGGWSTGAAVAFEMAAQLRAGGERVAALVLFDPAAPPALDAPPESAELLWLFLRDLAGLAGRPVPPLAVEDLRGLGPDTQREAVLRTVRTAGLVPDDVLEEVATRLGLFRSLVSAAAVWRPGAYDGPLTVLTAGAGDPAERIAAWRCLTTGAFEARPVDGDHHGMLRRPAVDGLAALLDRCLEGLPLGTGEGGGSAG</sequence>
<dbReference type="SUPFAM" id="SSF53474">
    <property type="entry name" value="alpha/beta-Hydrolases"/>
    <property type="match status" value="1"/>
</dbReference>
<dbReference type="PROSITE" id="PS00455">
    <property type="entry name" value="AMP_BINDING"/>
    <property type="match status" value="2"/>
</dbReference>
<dbReference type="InterPro" id="IPR001031">
    <property type="entry name" value="Thioesterase"/>
</dbReference>
<dbReference type="InterPro" id="IPR045851">
    <property type="entry name" value="AMP-bd_C_sf"/>
</dbReference>
<evidence type="ECO:0000259" key="5">
    <source>
        <dbReference type="PROSITE" id="PS50075"/>
    </source>
</evidence>
<evidence type="ECO:0000256" key="4">
    <source>
        <dbReference type="SAM" id="MobiDB-lite"/>
    </source>
</evidence>
<dbReference type="CDD" id="cd05930">
    <property type="entry name" value="A_NRPS"/>
    <property type="match status" value="2"/>
</dbReference>
<dbReference type="PROSITE" id="PS00012">
    <property type="entry name" value="PHOSPHOPANTETHEINE"/>
    <property type="match status" value="2"/>
</dbReference>
<evidence type="ECO:0000256" key="2">
    <source>
        <dbReference type="ARBA" id="ARBA00022450"/>
    </source>
</evidence>
<dbReference type="EMBL" id="JBHRWR010000009">
    <property type="protein sequence ID" value="MFC3574135.1"/>
    <property type="molecule type" value="Genomic_DNA"/>
</dbReference>
<dbReference type="Gene3D" id="3.40.50.12780">
    <property type="entry name" value="N-terminal domain of ligase-like"/>
    <property type="match status" value="2"/>
</dbReference>
<dbReference type="Gene3D" id="1.10.1200.10">
    <property type="entry name" value="ACP-like"/>
    <property type="match status" value="2"/>
</dbReference>
<feature type="region of interest" description="Disordered" evidence="4">
    <location>
        <begin position="2061"/>
        <end position="2080"/>
    </location>
</feature>
<dbReference type="PANTHER" id="PTHR45527:SF1">
    <property type="entry name" value="FATTY ACID SYNTHASE"/>
    <property type="match status" value="1"/>
</dbReference>
<dbReference type="Pfam" id="PF13193">
    <property type="entry name" value="AMP-binding_C"/>
    <property type="match status" value="1"/>
</dbReference>
<dbReference type="InterPro" id="IPR001242">
    <property type="entry name" value="Condensation_dom"/>
</dbReference>
<dbReference type="InterPro" id="IPR023213">
    <property type="entry name" value="CAT-like_dom_sf"/>
</dbReference>
<dbReference type="InterPro" id="IPR020845">
    <property type="entry name" value="AMP-binding_CS"/>
</dbReference>
<dbReference type="InterPro" id="IPR025110">
    <property type="entry name" value="AMP-bd_C"/>
</dbReference>
<dbReference type="SMART" id="SM00823">
    <property type="entry name" value="PKS_PP"/>
    <property type="match status" value="2"/>
</dbReference>
<dbReference type="RefSeq" id="WP_310770342.1">
    <property type="nucleotide sequence ID" value="NZ_JBHRWR010000009.1"/>
</dbReference>
<evidence type="ECO:0000313" key="7">
    <source>
        <dbReference type="Proteomes" id="UP001595701"/>
    </source>
</evidence>
<dbReference type="SUPFAM" id="SSF47336">
    <property type="entry name" value="ACP-like"/>
    <property type="match status" value="2"/>
</dbReference>
<dbReference type="Gene3D" id="3.30.559.30">
    <property type="entry name" value="Nonribosomal peptide synthetase, condensation domain"/>
    <property type="match status" value="2"/>
</dbReference>
<protein>
    <submittedName>
        <fullName evidence="6">Non-ribosomal peptide synthetase</fullName>
    </submittedName>
</protein>
<dbReference type="NCBIfam" id="TIGR01733">
    <property type="entry name" value="AA-adenyl-dom"/>
    <property type="match status" value="2"/>
</dbReference>
<dbReference type="InterPro" id="IPR006162">
    <property type="entry name" value="Ppantetheine_attach_site"/>
</dbReference>
<organism evidence="6 7">
    <name type="scientific">Streptomyces yaanensis</name>
    <dbReference type="NCBI Taxonomy" id="1142239"/>
    <lineage>
        <taxon>Bacteria</taxon>
        <taxon>Bacillati</taxon>
        <taxon>Actinomycetota</taxon>
        <taxon>Actinomycetes</taxon>
        <taxon>Kitasatosporales</taxon>
        <taxon>Streptomycetaceae</taxon>
        <taxon>Streptomyces</taxon>
    </lineage>
</organism>
<gene>
    <name evidence="6" type="ORF">ACFOZ0_12790</name>
</gene>
<evidence type="ECO:0000256" key="1">
    <source>
        <dbReference type="ARBA" id="ARBA00001957"/>
    </source>
</evidence>
<dbReference type="Proteomes" id="UP001595701">
    <property type="component" value="Unassembled WGS sequence"/>
</dbReference>
<evidence type="ECO:0000256" key="3">
    <source>
        <dbReference type="ARBA" id="ARBA00022553"/>
    </source>
</evidence>
<dbReference type="SUPFAM" id="SSF56801">
    <property type="entry name" value="Acetyl-CoA synthetase-like"/>
    <property type="match status" value="2"/>
</dbReference>